<dbReference type="EMBL" id="LSYS01001150">
    <property type="protein sequence ID" value="OPJ89414.1"/>
    <property type="molecule type" value="Genomic_DNA"/>
</dbReference>
<reference evidence="1 2" key="1">
    <citation type="submission" date="2016-02" db="EMBL/GenBank/DDBJ databases">
        <title>Band-tailed pigeon sequencing and assembly.</title>
        <authorList>
            <person name="Soares A.E."/>
            <person name="Novak B.J."/>
            <person name="Rice E.S."/>
            <person name="O'Connell B."/>
            <person name="Chang D."/>
            <person name="Weber S."/>
            <person name="Shapiro B."/>
        </authorList>
    </citation>
    <scope>NUCLEOTIDE SEQUENCE [LARGE SCALE GENOMIC DNA]</scope>
    <source>
        <strain evidence="1">BTP2013</strain>
        <tissue evidence="1">Blood</tissue>
    </source>
</reference>
<organism evidence="1 2">
    <name type="scientific">Patagioenas fasciata monilis</name>
    <dbReference type="NCBI Taxonomy" id="372326"/>
    <lineage>
        <taxon>Eukaryota</taxon>
        <taxon>Metazoa</taxon>
        <taxon>Chordata</taxon>
        <taxon>Craniata</taxon>
        <taxon>Vertebrata</taxon>
        <taxon>Euteleostomi</taxon>
        <taxon>Archelosauria</taxon>
        <taxon>Archosauria</taxon>
        <taxon>Dinosauria</taxon>
        <taxon>Saurischia</taxon>
        <taxon>Theropoda</taxon>
        <taxon>Coelurosauria</taxon>
        <taxon>Aves</taxon>
        <taxon>Neognathae</taxon>
        <taxon>Neoaves</taxon>
        <taxon>Columbimorphae</taxon>
        <taxon>Columbiformes</taxon>
        <taxon>Columbidae</taxon>
        <taxon>Patagioenas</taxon>
    </lineage>
</organism>
<dbReference type="Proteomes" id="UP000190648">
    <property type="component" value="Unassembled WGS sequence"/>
</dbReference>
<sequence>MSGIRRKDDVRKSFLRTADYAPGPSGIFHEFIDLLSWKHLNCSCIKELIDAEKTRSSPSDTLCPLLPLKGH</sequence>
<gene>
    <name evidence="1" type="ORF">AV530_003645</name>
</gene>
<accession>A0A1V4KY50</accession>
<evidence type="ECO:0000313" key="1">
    <source>
        <dbReference type="EMBL" id="OPJ89414.1"/>
    </source>
</evidence>
<proteinExistence type="predicted"/>
<evidence type="ECO:0000313" key="2">
    <source>
        <dbReference type="Proteomes" id="UP000190648"/>
    </source>
</evidence>
<protein>
    <submittedName>
        <fullName evidence="1">Uncharacterized protein</fullName>
    </submittedName>
</protein>
<dbReference type="AlphaFoldDB" id="A0A1V4KY50"/>
<keyword evidence="2" id="KW-1185">Reference proteome</keyword>
<comment type="caution">
    <text evidence="1">The sequence shown here is derived from an EMBL/GenBank/DDBJ whole genome shotgun (WGS) entry which is preliminary data.</text>
</comment>
<name>A0A1V4KY50_PATFA</name>